<dbReference type="InterPro" id="IPR026040">
    <property type="entry name" value="HyI-like"/>
</dbReference>
<dbReference type="AlphaFoldDB" id="A0A1W6Z8S2"/>
<dbReference type="PIRSF" id="PIRSF006241">
    <property type="entry name" value="HyI"/>
    <property type="match status" value="1"/>
</dbReference>
<comment type="similarity">
    <text evidence="2">Belongs to the hyi family.</text>
</comment>
<name>A0A1W6Z8S2_9BORD</name>
<evidence type="ECO:0000259" key="4">
    <source>
        <dbReference type="Pfam" id="PF01261"/>
    </source>
</evidence>
<dbReference type="Gene3D" id="3.20.20.150">
    <property type="entry name" value="Divalent-metal-dependent TIM barrel enzymes"/>
    <property type="match status" value="1"/>
</dbReference>
<dbReference type="NCBIfam" id="NF043033">
    <property type="entry name" value="OxoTetrIsom"/>
    <property type="match status" value="1"/>
</dbReference>
<evidence type="ECO:0000256" key="2">
    <source>
        <dbReference type="PIRNR" id="PIRNR006241"/>
    </source>
</evidence>
<gene>
    <name evidence="5" type="ORF">CAL15_04630</name>
</gene>
<reference evidence="5 6" key="1">
    <citation type="submission" date="2017-05" db="EMBL/GenBank/DDBJ databases">
        <title>Complete and WGS of Bordetella genogroups.</title>
        <authorList>
            <person name="Spilker T."/>
            <person name="LiPuma J."/>
        </authorList>
    </citation>
    <scope>NUCLEOTIDE SEQUENCE [LARGE SCALE GENOMIC DNA]</scope>
    <source>
        <strain evidence="5 6">AU7206</strain>
    </source>
</reference>
<evidence type="ECO:0000313" key="5">
    <source>
        <dbReference type="EMBL" id="ARP93727.1"/>
    </source>
</evidence>
<evidence type="ECO:0000313" key="6">
    <source>
        <dbReference type="Proteomes" id="UP000194161"/>
    </source>
</evidence>
<feature type="active site" description="Proton donor/acceptor" evidence="3">
    <location>
        <position position="144"/>
    </location>
</feature>
<dbReference type="SUPFAM" id="SSF51658">
    <property type="entry name" value="Xylose isomerase-like"/>
    <property type="match status" value="1"/>
</dbReference>
<dbReference type="GO" id="GO:0046487">
    <property type="term" value="P:glyoxylate metabolic process"/>
    <property type="evidence" value="ECO:0007669"/>
    <property type="project" value="TreeGrafter"/>
</dbReference>
<dbReference type="InterPro" id="IPR053398">
    <property type="entry name" value="HPT_OtnI_isomerases"/>
</dbReference>
<dbReference type="OrthoDB" id="9786584at2"/>
<keyword evidence="6" id="KW-1185">Reference proteome</keyword>
<dbReference type="GO" id="GO:0008903">
    <property type="term" value="F:hydroxypyruvate isomerase activity"/>
    <property type="evidence" value="ECO:0007669"/>
    <property type="project" value="TreeGrafter"/>
</dbReference>
<feature type="domain" description="Xylose isomerase-like TIM barrel" evidence="4">
    <location>
        <begin position="22"/>
        <end position="257"/>
    </location>
</feature>
<evidence type="ECO:0000256" key="1">
    <source>
        <dbReference type="ARBA" id="ARBA00023235"/>
    </source>
</evidence>
<feature type="active site" description="Proton donor/acceptor" evidence="3">
    <location>
        <position position="241"/>
    </location>
</feature>
<sequence length="262" mass="29078">MSLRFAANLSFLYQELPFLDRIAAAARDGFTGVEYVSPFDFPAADIRRRLDEHGVEQVLFNTALGDWAVGERGLGSLPGRQADFRDAVARALEYAGVLGNRRLHVMAGVLPAGADRAEYIDVFQENLAWAAPLAAAQDVTLLLEPINQRDMPGYFLSYQHQALALLQAVGAPNLAVQFDCYHCQIMEGDIATKLRIMRDQIGHVQIASVPGRNEPDGEELNYPFVFSTLEALAYDGWIGCEYRPRAGTSEGLGWLRAYRQLR</sequence>
<dbReference type="EMBL" id="CP021111">
    <property type="protein sequence ID" value="ARP93727.1"/>
    <property type="molecule type" value="Genomic_DNA"/>
</dbReference>
<accession>A0A1W6Z8S2</accession>
<dbReference type="Proteomes" id="UP000194161">
    <property type="component" value="Chromosome"/>
</dbReference>
<dbReference type="InterPro" id="IPR013022">
    <property type="entry name" value="Xyl_isomerase-like_TIM-brl"/>
</dbReference>
<dbReference type="Pfam" id="PF01261">
    <property type="entry name" value="AP_endonuc_2"/>
    <property type="match status" value="1"/>
</dbReference>
<dbReference type="FunFam" id="3.20.20.150:FF:000007">
    <property type="entry name" value="Hydroxypyruvate isomerase"/>
    <property type="match status" value="1"/>
</dbReference>
<dbReference type="InterPro" id="IPR050417">
    <property type="entry name" value="Sugar_Epim/Isomerase"/>
</dbReference>
<organism evidence="5 6">
    <name type="scientific">Bordetella genomosp. 13</name>
    <dbReference type="NCBI Taxonomy" id="463040"/>
    <lineage>
        <taxon>Bacteria</taxon>
        <taxon>Pseudomonadati</taxon>
        <taxon>Pseudomonadota</taxon>
        <taxon>Betaproteobacteria</taxon>
        <taxon>Burkholderiales</taxon>
        <taxon>Alcaligenaceae</taxon>
        <taxon>Bordetella</taxon>
    </lineage>
</organism>
<proteinExistence type="inferred from homology"/>
<evidence type="ECO:0000256" key="3">
    <source>
        <dbReference type="PIRSR" id="PIRSR006241-50"/>
    </source>
</evidence>
<protein>
    <submittedName>
        <fullName evidence="5">Hydroxypyruvate isomerase</fullName>
    </submittedName>
</protein>
<keyword evidence="5" id="KW-0670">Pyruvate</keyword>
<dbReference type="InterPro" id="IPR036237">
    <property type="entry name" value="Xyl_isomerase-like_sf"/>
</dbReference>
<dbReference type="RefSeq" id="WP_086077503.1">
    <property type="nucleotide sequence ID" value="NZ_CP021111.1"/>
</dbReference>
<dbReference type="STRING" id="463040.CAL15_04630"/>
<dbReference type="KEGG" id="bgm:CAL15_04630"/>
<dbReference type="PANTHER" id="PTHR43489">
    <property type="entry name" value="ISOMERASE"/>
    <property type="match status" value="1"/>
</dbReference>
<dbReference type="PANTHER" id="PTHR43489:SF13">
    <property type="entry name" value="HYDROXYPYRUVATE ISOMERASE"/>
    <property type="match status" value="1"/>
</dbReference>
<keyword evidence="1 2" id="KW-0413">Isomerase</keyword>